<dbReference type="Proteomes" id="UP001499909">
    <property type="component" value="Unassembled WGS sequence"/>
</dbReference>
<protein>
    <recommendedName>
        <fullName evidence="3">DUF5723 domain-containing protein</fullName>
    </recommendedName>
</protein>
<evidence type="ECO:0008006" key="3">
    <source>
        <dbReference type="Google" id="ProtNLM"/>
    </source>
</evidence>
<sequence length="493" mass="51675">MSRLKQKAQSQAQTAAVALARTTRHTGQALNSGAGQLSGAARALADSLAAAPNKLAPSLLTGVRRLADPGRRDTLARRPVAVRSGLIDRDTLLALVTVAPPPPVGPLYYHRPAQVSFVSPLGTNGLRSGRTVNRVSLNILAGYAAGVQGVEVGGLVNVERDTVLGVQLAGLLNVVGTEVKGVQLAGLFNVIGGSAYGVQVAGLGNIGRDDVRGLQLAGLFNIGGGAARSRRYPARPTMARRLLGLPRLLATDSAASSPGASNPGSRPGPLLQAAGLCNLTGNDVTGLQTAPLLNVARRVRGAQFGLVNVSKHVRGVQLGLVNVADSVDGVTLGIINIVRHGYLHGEVWASESLPLNAVLKLGVRHYYTMLGAATQPFGTRFRWASGFGIGTASRAHGRFTYSLDVMQWALAEPAISVTETRLLTQLRPAVAWQMEAAGHLQLVLAPTLNLALAYNSTSAPAWDFGQNQKLLINTSSNRSLTRLWPGVHIGLRF</sequence>
<dbReference type="InterPro" id="IPR058093">
    <property type="entry name" value="LA_2272-like"/>
</dbReference>
<keyword evidence="2" id="KW-1185">Reference proteome</keyword>
<comment type="caution">
    <text evidence="1">The sequence shown here is derived from an EMBL/GenBank/DDBJ whole genome shotgun (WGS) entry which is preliminary data.</text>
</comment>
<name>A0ABP7NSB5_9BACT</name>
<proteinExistence type="predicted"/>
<dbReference type="NCBIfam" id="NF047436">
    <property type="entry name" value="LA_2272_repeat"/>
    <property type="match status" value="1"/>
</dbReference>
<evidence type="ECO:0000313" key="1">
    <source>
        <dbReference type="EMBL" id="GAA3952819.1"/>
    </source>
</evidence>
<reference evidence="2" key="1">
    <citation type="journal article" date="2019" name="Int. J. Syst. Evol. Microbiol.">
        <title>The Global Catalogue of Microorganisms (GCM) 10K type strain sequencing project: providing services to taxonomists for standard genome sequencing and annotation.</title>
        <authorList>
            <consortium name="The Broad Institute Genomics Platform"/>
            <consortium name="The Broad Institute Genome Sequencing Center for Infectious Disease"/>
            <person name="Wu L."/>
            <person name="Ma J."/>
        </authorList>
    </citation>
    <scope>NUCLEOTIDE SEQUENCE [LARGE SCALE GENOMIC DNA]</scope>
    <source>
        <strain evidence="2">JCM 17214</strain>
    </source>
</reference>
<gene>
    <name evidence="1" type="ORF">GCM10022406_38200</name>
</gene>
<evidence type="ECO:0000313" key="2">
    <source>
        <dbReference type="Proteomes" id="UP001499909"/>
    </source>
</evidence>
<dbReference type="EMBL" id="BAABDH010000111">
    <property type="protein sequence ID" value="GAA3952819.1"/>
    <property type="molecule type" value="Genomic_DNA"/>
</dbReference>
<organism evidence="1 2">
    <name type="scientific">Hymenobacter algoricola</name>
    <dbReference type="NCBI Taxonomy" id="486267"/>
    <lineage>
        <taxon>Bacteria</taxon>
        <taxon>Pseudomonadati</taxon>
        <taxon>Bacteroidota</taxon>
        <taxon>Cytophagia</taxon>
        <taxon>Cytophagales</taxon>
        <taxon>Hymenobacteraceae</taxon>
        <taxon>Hymenobacter</taxon>
    </lineage>
</organism>
<accession>A0ABP7NSB5</accession>